<organism evidence="1 2">
    <name type="scientific">Pistacia integerrima</name>
    <dbReference type="NCBI Taxonomy" id="434235"/>
    <lineage>
        <taxon>Eukaryota</taxon>
        <taxon>Viridiplantae</taxon>
        <taxon>Streptophyta</taxon>
        <taxon>Embryophyta</taxon>
        <taxon>Tracheophyta</taxon>
        <taxon>Spermatophyta</taxon>
        <taxon>Magnoliopsida</taxon>
        <taxon>eudicotyledons</taxon>
        <taxon>Gunneridae</taxon>
        <taxon>Pentapetalae</taxon>
        <taxon>rosids</taxon>
        <taxon>malvids</taxon>
        <taxon>Sapindales</taxon>
        <taxon>Anacardiaceae</taxon>
        <taxon>Pistacia</taxon>
    </lineage>
</organism>
<keyword evidence="2" id="KW-1185">Reference proteome</keyword>
<proteinExistence type="predicted"/>
<gene>
    <name evidence="1" type="ORF">Pint_35958</name>
</gene>
<evidence type="ECO:0000313" key="1">
    <source>
        <dbReference type="EMBL" id="KAJ0027306.1"/>
    </source>
</evidence>
<name>A0ACC0XYW4_9ROSI</name>
<accession>A0ACC0XYW4</accession>
<protein>
    <submittedName>
        <fullName evidence="1">Uncharacterized protein</fullName>
    </submittedName>
</protein>
<dbReference type="EMBL" id="CM047744">
    <property type="protein sequence ID" value="KAJ0027306.1"/>
    <property type="molecule type" value="Genomic_DNA"/>
</dbReference>
<sequence>MYEDIPIVSFDANSAPVYAFADPVTGHKYFDLCDCDACHEDAEYDLPRRKKKSKKNNSCKEFKDRFDKGDPSVGSLGQPSGKYDYLVSYGAPPETPYPSQPTG</sequence>
<reference evidence="2" key="1">
    <citation type="journal article" date="2023" name="G3 (Bethesda)">
        <title>Genome assembly and association tests identify interacting loci associated with vigor, precocity, and sex in interspecific pistachio rootstocks.</title>
        <authorList>
            <person name="Palmer W."/>
            <person name="Jacygrad E."/>
            <person name="Sagayaradj S."/>
            <person name="Cavanaugh K."/>
            <person name="Han R."/>
            <person name="Bertier L."/>
            <person name="Beede B."/>
            <person name="Kafkas S."/>
            <person name="Golino D."/>
            <person name="Preece J."/>
            <person name="Michelmore R."/>
        </authorList>
    </citation>
    <scope>NUCLEOTIDE SEQUENCE [LARGE SCALE GENOMIC DNA]</scope>
</reference>
<evidence type="ECO:0000313" key="2">
    <source>
        <dbReference type="Proteomes" id="UP001163603"/>
    </source>
</evidence>
<dbReference type="Proteomes" id="UP001163603">
    <property type="component" value="Chromosome 9"/>
</dbReference>
<comment type="caution">
    <text evidence="1">The sequence shown here is derived from an EMBL/GenBank/DDBJ whole genome shotgun (WGS) entry which is preliminary data.</text>
</comment>